<dbReference type="Proteomes" id="UP000192472">
    <property type="component" value="Unassembled WGS sequence"/>
</dbReference>
<organism evidence="1 2">
    <name type="scientific">Reichenbachiella faecimaris</name>
    <dbReference type="NCBI Taxonomy" id="692418"/>
    <lineage>
        <taxon>Bacteria</taxon>
        <taxon>Pseudomonadati</taxon>
        <taxon>Bacteroidota</taxon>
        <taxon>Cytophagia</taxon>
        <taxon>Cytophagales</taxon>
        <taxon>Reichenbachiellaceae</taxon>
        <taxon>Reichenbachiella</taxon>
    </lineage>
</organism>
<evidence type="ECO:0000313" key="2">
    <source>
        <dbReference type="Proteomes" id="UP000192472"/>
    </source>
</evidence>
<reference evidence="1 2" key="1">
    <citation type="submission" date="2017-04" db="EMBL/GenBank/DDBJ databases">
        <authorList>
            <person name="Afonso C.L."/>
            <person name="Miller P.J."/>
            <person name="Scott M.A."/>
            <person name="Spackman E."/>
            <person name="Goraichik I."/>
            <person name="Dimitrov K.M."/>
            <person name="Suarez D.L."/>
            <person name="Swayne D.E."/>
        </authorList>
    </citation>
    <scope>NUCLEOTIDE SEQUENCE [LARGE SCALE GENOMIC DNA]</scope>
    <source>
        <strain evidence="1 2">DSM 26133</strain>
    </source>
</reference>
<name>A0A1W2GAR1_REIFA</name>
<dbReference type="InterPro" id="IPR008551">
    <property type="entry name" value="TANGO2"/>
</dbReference>
<dbReference type="EMBL" id="FWYF01000002">
    <property type="protein sequence ID" value="SMD33691.1"/>
    <property type="molecule type" value="Genomic_DNA"/>
</dbReference>
<dbReference type="Pfam" id="PF05742">
    <property type="entry name" value="TANGO2"/>
    <property type="match status" value="1"/>
</dbReference>
<keyword evidence="2" id="KW-1185">Reference proteome</keyword>
<dbReference type="RefSeq" id="WP_084372107.1">
    <property type="nucleotide sequence ID" value="NZ_FWYF01000002.1"/>
</dbReference>
<dbReference type="PANTHER" id="PTHR17985:SF8">
    <property type="entry name" value="TRANSPORT AND GOLGI ORGANIZATION PROTEIN 2 HOMOLOG"/>
    <property type="match status" value="1"/>
</dbReference>
<proteinExistence type="predicted"/>
<accession>A0A1W2GAR1</accession>
<gene>
    <name evidence="1" type="ORF">SAMN04488029_1616</name>
</gene>
<sequence>MCLILFAWKKHAHFDLILAANRDEFYKRPTLKAHVWTAHPELIAGKDLTAGGTWMGITKSGKFAALTNYRDPANIDENAPSRGDLTKKYLTKDISPQAYLEEIKSVKIPYNGFNLLVGDNDSLWYYSNLNHKIVSLSPGLYGLSNALLNDPWPKVVTGKQKLNQIVRQGQITPKELITLVQDQSIAPDQELPSTGIPLDWERALSAMFISTENYGTRCSTALLKKGKHITFTEKTHTHLGQKEELVEFIL</sequence>
<protein>
    <submittedName>
        <fullName evidence="1">Uncharacterized conserved protein, contains NRDE domain</fullName>
    </submittedName>
</protein>
<dbReference type="AlphaFoldDB" id="A0A1W2GAR1"/>
<dbReference type="OrthoDB" id="4380123at2"/>
<dbReference type="PANTHER" id="PTHR17985">
    <property type="entry name" value="SER/THR-RICH PROTEIN T10 IN DGCR REGION"/>
    <property type="match status" value="1"/>
</dbReference>
<evidence type="ECO:0000313" key="1">
    <source>
        <dbReference type="EMBL" id="SMD33691.1"/>
    </source>
</evidence>
<dbReference type="STRING" id="692418.SAMN04488029_1616"/>